<comment type="similarity">
    <text evidence="1">Belongs to the thioredoxin family. DsbA subfamily.</text>
</comment>
<dbReference type="EMBL" id="VYTZ01000003">
    <property type="protein sequence ID" value="KAA9379963.1"/>
    <property type="molecule type" value="Genomic_DNA"/>
</dbReference>
<evidence type="ECO:0000256" key="5">
    <source>
        <dbReference type="ARBA" id="ARBA00023284"/>
    </source>
</evidence>
<comment type="caution">
    <text evidence="8">The sequence shown here is derived from an EMBL/GenBank/DDBJ whole genome shotgun (WGS) entry which is preliminary data.</text>
</comment>
<keyword evidence="2" id="KW-0732">Signal</keyword>
<dbReference type="CDD" id="cd02972">
    <property type="entry name" value="DsbA_family"/>
    <property type="match status" value="1"/>
</dbReference>
<keyword evidence="9" id="KW-1185">Reference proteome</keyword>
<keyword evidence="6" id="KW-0812">Transmembrane</keyword>
<evidence type="ECO:0000256" key="3">
    <source>
        <dbReference type="ARBA" id="ARBA00023002"/>
    </source>
</evidence>
<organism evidence="8 9">
    <name type="scientific">Microbispora cellulosiformans</name>
    <dbReference type="NCBI Taxonomy" id="2614688"/>
    <lineage>
        <taxon>Bacteria</taxon>
        <taxon>Bacillati</taxon>
        <taxon>Actinomycetota</taxon>
        <taxon>Actinomycetes</taxon>
        <taxon>Streptosporangiales</taxon>
        <taxon>Streptosporangiaceae</taxon>
        <taxon>Microbispora</taxon>
    </lineage>
</organism>
<dbReference type="Pfam" id="PF13462">
    <property type="entry name" value="Thioredoxin_4"/>
    <property type="match status" value="1"/>
</dbReference>
<dbReference type="PANTHER" id="PTHR13887">
    <property type="entry name" value="GLUTATHIONE S-TRANSFERASE KAPPA"/>
    <property type="match status" value="1"/>
</dbReference>
<dbReference type="RefSeq" id="WP_150933141.1">
    <property type="nucleotide sequence ID" value="NZ_VYTZ01000003.1"/>
</dbReference>
<reference evidence="8 9" key="1">
    <citation type="submission" date="2019-09" db="EMBL/GenBank/DDBJ databases">
        <title>Screening of Novel Bioactive Compounds from Soil-Associated.</title>
        <authorList>
            <person name="Gong X."/>
        </authorList>
    </citation>
    <scope>NUCLEOTIDE SEQUENCE [LARGE SCALE GENOMIC DNA]</scope>
    <source>
        <strain evidence="8 9">Gxj-6</strain>
    </source>
</reference>
<keyword evidence="5" id="KW-0676">Redox-active center</keyword>
<evidence type="ECO:0000256" key="4">
    <source>
        <dbReference type="ARBA" id="ARBA00023157"/>
    </source>
</evidence>
<evidence type="ECO:0000313" key="8">
    <source>
        <dbReference type="EMBL" id="KAA9379963.1"/>
    </source>
</evidence>
<sequence>MSKRTSEAAKARIAAQREALRKQDQRRRVTMIATIAVVVVVAAAFVVWSVRQGASEKVTGGLAAVTVQEDGTVVMAQPGVTTPVVDVYEDFQCPACKQFEETSGATLKNLAAEGKAKVAYHVITIFTQEPTKSNSLRAASAARCVTDGRQWVAFHDKLYKNQPSETSSGFSVDQLIAWGKEAGVTSSGFDDCVRKQGNVQAHQTYTQQVMSTQKLGGTPTIKINGKELDSTTAFVPSALRDAVVNAAKS</sequence>
<dbReference type="SUPFAM" id="SSF52833">
    <property type="entry name" value="Thioredoxin-like"/>
    <property type="match status" value="1"/>
</dbReference>
<dbReference type="GO" id="GO:0016491">
    <property type="term" value="F:oxidoreductase activity"/>
    <property type="evidence" value="ECO:0007669"/>
    <property type="project" value="UniProtKB-KW"/>
</dbReference>
<evidence type="ECO:0000259" key="7">
    <source>
        <dbReference type="Pfam" id="PF13462"/>
    </source>
</evidence>
<feature type="domain" description="Thioredoxin-like fold" evidence="7">
    <location>
        <begin position="84"/>
        <end position="230"/>
    </location>
</feature>
<dbReference type="PANTHER" id="PTHR13887:SF14">
    <property type="entry name" value="DISULFIDE BOND FORMATION PROTEIN D"/>
    <property type="match status" value="1"/>
</dbReference>
<keyword evidence="6" id="KW-0472">Membrane</keyword>
<evidence type="ECO:0000313" key="9">
    <source>
        <dbReference type="Proteomes" id="UP000327011"/>
    </source>
</evidence>
<keyword evidence="6" id="KW-1133">Transmembrane helix</keyword>
<accession>A0A5J5K946</accession>
<dbReference type="AlphaFoldDB" id="A0A5J5K946"/>
<keyword evidence="3" id="KW-0560">Oxidoreductase</keyword>
<dbReference type="Gene3D" id="3.40.30.10">
    <property type="entry name" value="Glutaredoxin"/>
    <property type="match status" value="1"/>
</dbReference>
<keyword evidence="4" id="KW-1015">Disulfide bond</keyword>
<gene>
    <name evidence="8" type="ORF">F5972_10095</name>
</gene>
<evidence type="ECO:0000256" key="1">
    <source>
        <dbReference type="ARBA" id="ARBA00005791"/>
    </source>
</evidence>
<proteinExistence type="inferred from homology"/>
<feature type="transmembrane region" description="Helical" evidence="6">
    <location>
        <begin position="29"/>
        <end position="50"/>
    </location>
</feature>
<evidence type="ECO:0000256" key="2">
    <source>
        <dbReference type="ARBA" id="ARBA00022729"/>
    </source>
</evidence>
<dbReference type="InterPro" id="IPR036249">
    <property type="entry name" value="Thioredoxin-like_sf"/>
</dbReference>
<dbReference type="Proteomes" id="UP000327011">
    <property type="component" value="Unassembled WGS sequence"/>
</dbReference>
<dbReference type="InterPro" id="IPR012336">
    <property type="entry name" value="Thioredoxin-like_fold"/>
</dbReference>
<protein>
    <submittedName>
        <fullName evidence="8">Thioredoxin domain-containing protein</fullName>
    </submittedName>
</protein>
<evidence type="ECO:0000256" key="6">
    <source>
        <dbReference type="SAM" id="Phobius"/>
    </source>
</evidence>
<name>A0A5J5K946_9ACTN</name>